<proteinExistence type="predicted"/>
<sequence length="257" mass="29623">MKLDISFQEYDNQALVSFVKANEKRTFVVQRKLRNVNGKIPSRSREDIWLTMAMCLFTTQQRSGPKSPISRFLLAEPFSISLGECSKVIDIEKFVQQKIEGFGGIRFGPKIAKQMKCNFDLLHSGEWNIIEQFGNELTAQRKLLPSQDHFALERKAAVYIQSTFSGFGPKQSRNFWQSLGLSRYEFVLDSRVLKWLRTIGFPLPLSSMALGEEEYYCFVSDILRNWCIQTSVLPCILDAAIFSSYDLEEWPEDASVW</sequence>
<dbReference type="EMBL" id="VSSQ01002997">
    <property type="protein sequence ID" value="MPM18511.1"/>
    <property type="molecule type" value="Genomic_DNA"/>
</dbReference>
<comment type="caution">
    <text evidence="1">The sequence shown here is derived from an EMBL/GenBank/DDBJ whole genome shotgun (WGS) entry which is preliminary data.</text>
</comment>
<dbReference type="AlphaFoldDB" id="A0A644XRW8"/>
<protein>
    <recommendedName>
        <fullName evidence="2">HhH-GPD domain-containing protein</fullName>
    </recommendedName>
</protein>
<accession>A0A644XRW8</accession>
<organism evidence="1">
    <name type="scientific">bioreactor metagenome</name>
    <dbReference type="NCBI Taxonomy" id="1076179"/>
    <lineage>
        <taxon>unclassified sequences</taxon>
        <taxon>metagenomes</taxon>
        <taxon>ecological metagenomes</taxon>
    </lineage>
</organism>
<reference evidence="1" key="1">
    <citation type="submission" date="2019-08" db="EMBL/GenBank/DDBJ databases">
        <authorList>
            <person name="Kucharzyk K."/>
            <person name="Murdoch R.W."/>
            <person name="Higgins S."/>
            <person name="Loffler F."/>
        </authorList>
    </citation>
    <scope>NUCLEOTIDE SEQUENCE</scope>
</reference>
<name>A0A644XRW8_9ZZZZ</name>
<evidence type="ECO:0008006" key="2">
    <source>
        <dbReference type="Google" id="ProtNLM"/>
    </source>
</evidence>
<gene>
    <name evidence="1" type="ORF">SDC9_64923</name>
</gene>
<evidence type="ECO:0000313" key="1">
    <source>
        <dbReference type="EMBL" id="MPM18511.1"/>
    </source>
</evidence>